<accession>A0A6A1TYY4</accession>
<organism evidence="3 4">
    <name type="scientific">Neorhizobium galegae</name>
    <name type="common">Rhizobium galegae</name>
    <dbReference type="NCBI Taxonomy" id="399"/>
    <lineage>
        <taxon>Bacteria</taxon>
        <taxon>Pseudomonadati</taxon>
        <taxon>Pseudomonadota</taxon>
        <taxon>Alphaproteobacteria</taxon>
        <taxon>Hyphomicrobiales</taxon>
        <taxon>Rhizobiaceae</taxon>
        <taxon>Rhizobium/Agrobacterium group</taxon>
        <taxon>Neorhizobium</taxon>
    </lineage>
</organism>
<dbReference type="InterPro" id="IPR011006">
    <property type="entry name" value="CheY-like_superfamily"/>
</dbReference>
<dbReference type="EMBL" id="VZUL01000002">
    <property type="protein sequence ID" value="KAB1089110.1"/>
    <property type="molecule type" value="Genomic_DNA"/>
</dbReference>
<evidence type="ECO:0000256" key="1">
    <source>
        <dbReference type="PROSITE-ProRule" id="PRU00169"/>
    </source>
</evidence>
<protein>
    <submittedName>
        <fullName evidence="3">Response regulator</fullName>
    </submittedName>
</protein>
<evidence type="ECO:0000313" key="3">
    <source>
        <dbReference type="EMBL" id="KAB1089110.1"/>
    </source>
</evidence>
<feature type="domain" description="Response regulatory" evidence="2">
    <location>
        <begin position="48"/>
        <end position="157"/>
    </location>
</feature>
<dbReference type="SMART" id="SM00448">
    <property type="entry name" value="REC"/>
    <property type="match status" value="1"/>
</dbReference>
<dbReference type="AlphaFoldDB" id="A0A6A1TYY4"/>
<keyword evidence="1" id="KW-0597">Phosphoprotein</keyword>
<proteinExistence type="predicted"/>
<dbReference type="SUPFAM" id="SSF52172">
    <property type="entry name" value="CheY-like"/>
    <property type="match status" value="1"/>
</dbReference>
<sequence length="175" mass="18463">MGQDTPRGGFATSGLDQKIDIRTCNLLPSGVRSLSASFSPGGSTLEYRFLIVEDSLLVAMDIEDAIHRSGHDVVGIAPDMTVALNYTRDTDIAFVDVRLADGETGPEIAKTLAECGIVVIMITGNPGLVAAGVSGVLGVMAKPLTDQASMDLIQFAVDRKNGRPGVPPARLRLFH</sequence>
<dbReference type="Proteomes" id="UP000386575">
    <property type="component" value="Unassembled WGS sequence"/>
</dbReference>
<dbReference type="InterPro" id="IPR001789">
    <property type="entry name" value="Sig_transdc_resp-reg_receiver"/>
</dbReference>
<evidence type="ECO:0000313" key="4">
    <source>
        <dbReference type="Proteomes" id="UP000386575"/>
    </source>
</evidence>
<dbReference type="GO" id="GO:0000160">
    <property type="term" value="P:phosphorelay signal transduction system"/>
    <property type="evidence" value="ECO:0007669"/>
    <property type="project" value="InterPro"/>
</dbReference>
<dbReference type="NCBIfam" id="NF009972">
    <property type="entry name" value="PRK13435.1-3"/>
    <property type="match status" value="1"/>
</dbReference>
<comment type="caution">
    <text evidence="3">The sequence shown here is derived from an EMBL/GenBank/DDBJ whole genome shotgun (WGS) entry which is preliminary data.</text>
</comment>
<dbReference type="Gene3D" id="3.40.50.2300">
    <property type="match status" value="1"/>
</dbReference>
<reference evidence="3 4" key="1">
    <citation type="submission" date="2019-09" db="EMBL/GenBank/DDBJ databases">
        <title>Genome sequencing of Ng87 strain.</title>
        <authorList>
            <person name="Karasev E.S."/>
            <person name="Andronov E."/>
        </authorList>
    </citation>
    <scope>NUCLEOTIDE SEQUENCE [LARGE SCALE GENOMIC DNA]</scope>
    <source>
        <strain evidence="3 4">Ng87</strain>
    </source>
</reference>
<gene>
    <name evidence="3" type="ORF">F4V91_23830</name>
</gene>
<dbReference type="PROSITE" id="PS50110">
    <property type="entry name" value="RESPONSE_REGULATORY"/>
    <property type="match status" value="1"/>
</dbReference>
<name>A0A6A1TYY4_NEOGA</name>
<evidence type="ECO:0000259" key="2">
    <source>
        <dbReference type="PROSITE" id="PS50110"/>
    </source>
</evidence>
<feature type="modified residue" description="4-aspartylphosphate" evidence="1">
    <location>
        <position position="96"/>
    </location>
</feature>